<proteinExistence type="predicted"/>
<dbReference type="AlphaFoldDB" id="A0A1V8RRE2"/>
<sequence length="65" mass="6509">MSALITPVFVASASATTSTGPIDHSNPAAELVVEHAELALAGLDGGKVEGFVTIGDHRSGESGFD</sequence>
<dbReference type="EMBL" id="MDET01000013">
    <property type="protein sequence ID" value="OQM75694.1"/>
    <property type="molecule type" value="Genomic_DNA"/>
</dbReference>
<evidence type="ECO:0000313" key="2">
    <source>
        <dbReference type="Proteomes" id="UP000191905"/>
    </source>
</evidence>
<protein>
    <submittedName>
        <fullName evidence="1">Uncharacterized protein</fullName>
    </submittedName>
</protein>
<reference evidence="1 2" key="1">
    <citation type="journal article" date="2016" name="Int. J. Syst. Evol. Microbiol.">
        <title>Pseudaminobacter manganicus sp. nov., isolated from sludge of a manganese mine.</title>
        <authorList>
            <person name="Li J."/>
            <person name="Huang J."/>
            <person name="Liao S."/>
            <person name="Wang G."/>
        </authorList>
    </citation>
    <scope>NUCLEOTIDE SEQUENCE [LARGE SCALE GENOMIC DNA]</scope>
    <source>
        <strain evidence="1 2">JH-7</strain>
    </source>
</reference>
<evidence type="ECO:0000313" key="1">
    <source>
        <dbReference type="EMBL" id="OQM75694.1"/>
    </source>
</evidence>
<dbReference type="Proteomes" id="UP000191905">
    <property type="component" value="Unassembled WGS sequence"/>
</dbReference>
<dbReference type="RefSeq" id="WP_080919609.1">
    <property type="nucleotide sequence ID" value="NZ_MDET01000013.1"/>
</dbReference>
<keyword evidence="2" id="KW-1185">Reference proteome</keyword>
<name>A0A1V8RRE2_9HYPH</name>
<gene>
    <name evidence="1" type="ORF">BFN67_17145</name>
</gene>
<organism evidence="1 2">
    <name type="scientific">Manganibacter manganicus</name>
    <dbReference type="NCBI Taxonomy" id="1873176"/>
    <lineage>
        <taxon>Bacteria</taxon>
        <taxon>Pseudomonadati</taxon>
        <taxon>Pseudomonadota</taxon>
        <taxon>Alphaproteobacteria</taxon>
        <taxon>Hyphomicrobiales</taxon>
        <taxon>Phyllobacteriaceae</taxon>
        <taxon>Manganibacter</taxon>
    </lineage>
</organism>
<accession>A0A1V8RRE2</accession>
<comment type="caution">
    <text evidence="1">The sequence shown here is derived from an EMBL/GenBank/DDBJ whole genome shotgun (WGS) entry which is preliminary data.</text>
</comment>